<sequence length="159" mass="18672">MKSDLEKFLYHLRIEAQVYVIEMDHVCFQPDSDISDYTYERTLKMEERTKLLKSLNKADREKDLQSHIEDVVRERKLSKINEEEVILPLEKTLEVVAEEQDTEEKKTAKIEHKGVRFSDEELNDVSFACSHLSNSVVYCTIRAVCHGSVLNHSHYLFPR</sequence>
<dbReference type="OrthoDB" id="2020542at2759"/>
<proteinExistence type="predicted"/>
<name>A0A3P6R9T2_CYLGO</name>
<gene>
    <name evidence="1" type="ORF">CGOC_LOCUS4793</name>
</gene>
<protein>
    <submittedName>
        <fullName evidence="1">Uncharacterized protein</fullName>
    </submittedName>
</protein>
<keyword evidence="2" id="KW-1185">Reference proteome</keyword>
<dbReference type="AlphaFoldDB" id="A0A3P6R9T2"/>
<evidence type="ECO:0000313" key="1">
    <source>
        <dbReference type="EMBL" id="VDK59802.1"/>
    </source>
</evidence>
<evidence type="ECO:0000313" key="2">
    <source>
        <dbReference type="Proteomes" id="UP000271889"/>
    </source>
</evidence>
<accession>A0A3P6R9T2</accession>
<organism evidence="1 2">
    <name type="scientific">Cylicostephanus goldi</name>
    <name type="common">Nematode worm</name>
    <dbReference type="NCBI Taxonomy" id="71465"/>
    <lineage>
        <taxon>Eukaryota</taxon>
        <taxon>Metazoa</taxon>
        <taxon>Ecdysozoa</taxon>
        <taxon>Nematoda</taxon>
        <taxon>Chromadorea</taxon>
        <taxon>Rhabditida</taxon>
        <taxon>Rhabditina</taxon>
        <taxon>Rhabditomorpha</taxon>
        <taxon>Strongyloidea</taxon>
        <taxon>Strongylidae</taxon>
        <taxon>Cylicostephanus</taxon>
    </lineage>
</organism>
<reference evidence="1 2" key="1">
    <citation type="submission" date="2018-11" db="EMBL/GenBank/DDBJ databases">
        <authorList>
            <consortium name="Pathogen Informatics"/>
        </authorList>
    </citation>
    <scope>NUCLEOTIDE SEQUENCE [LARGE SCALE GENOMIC DNA]</scope>
</reference>
<dbReference type="EMBL" id="UYRV01013728">
    <property type="protein sequence ID" value="VDK59802.1"/>
    <property type="molecule type" value="Genomic_DNA"/>
</dbReference>
<dbReference type="Proteomes" id="UP000271889">
    <property type="component" value="Unassembled WGS sequence"/>
</dbReference>